<dbReference type="Proteomes" id="UP001188597">
    <property type="component" value="Unassembled WGS sequence"/>
</dbReference>
<accession>A0AA89BA92</accession>
<evidence type="ECO:0000259" key="5">
    <source>
        <dbReference type="Pfam" id="PF25597"/>
    </source>
</evidence>
<dbReference type="CDD" id="cd09272">
    <property type="entry name" value="RNase_HI_RT_Ty1"/>
    <property type="match status" value="1"/>
</dbReference>
<evidence type="ECO:0000256" key="1">
    <source>
        <dbReference type="SAM" id="MobiDB-lite"/>
    </source>
</evidence>
<dbReference type="PANTHER" id="PTHR11439">
    <property type="entry name" value="GAG-POL-RELATED RETROTRANSPOSON"/>
    <property type="match status" value="1"/>
</dbReference>
<dbReference type="InterPro" id="IPR057670">
    <property type="entry name" value="SH3_retrovirus"/>
</dbReference>
<feature type="domain" description="Retroviral polymerase SH3-like" evidence="5">
    <location>
        <begin position="253"/>
        <end position="311"/>
    </location>
</feature>
<proteinExistence type="predicted"/>
<feature type="region of interest" description="Disordered" evidence="1">
    <location>
        <begin position="336"/>
        <end position="366"/>
    </location>
</feature>
<dbReference type="InterPro" id="IPR054722">
    <property type="entry name" value="PolX-like_BBD"/>
</dbReference>
<evidence type="ECO:0000259" key="3">
    <source>
        <dbReference type="Pfam" id="PF13976"/>
    </source>
</evidence>
<protein>
    <recommendedName>
        <fullName evidence="8">Polyprotein</fullName>
    </recommendedName>
</protein>
<dbReference type="Pfam" id="PF22936">
    <property type="entry name" value="Pol_BBD"/>
    <property type="match status" value="1"/>
</dbReference>
<dbReference type="Pfam" id="PF13976">
    <property type="entry name" value="gag_pre-integrs"/>
    <property type="match status" value="1"/>
</dbReference>
<dbReference type="AlphaFoldDB" id="A0AA89BA92"/>
<feature type="domain" description="GAG-pre-integrase" evidence="3">
    <location>
        <begin position="135"/>
        <end position="204"/>
    </location>
</feature>
<dbReference type="EMBL" id="JAVXUP010000369">
    <property type="protein sequence ID" value="KAK3029672.1"/>
    <property type="molecule type" value="Genomic_DNA"/>
</dbReference>
<evidence type="ECO:0000313" key="7">
    <source>
        <dbReference type="Proteomes" id="UP001188597"/>
    </source>
</evidence>
<evidence type="ECO:0000313" key="6">
    <source>
        <dbReference type="EMBL" id="KAK3029672.1"/>
    </source>
</evidence>
<comment type="caution">
    <text evidence="6">The sequence shown here is derived from an EMBL/GenBank/DDBJ whole genome shotgun (WGS) entry which is preliminary data.</text>
</comment>
<reference evidence="6" key="1">
    <citation type="submission" date="2022-12" db="EMBL/GenBank/DDBJ databases">
        <title>Draft genome assemblies for two species of Escallonia (Escalloniales).</title>
        <authorList>
            <person name="Chanderbali A."/>
            <person name="Dervinis C."/>
            <person name="Anghel I."/>
            <person name="Soltis D."/>
            <person name="Soltis P."/>
            <person name="Zapata F."/>
        </authorList>
    </citation>
    <scope>NUCLEOTIDE SEQUENCE</scope>
    <source>
        <strain evidence="6">UCBG64.0493</strain>
        <tissue evidence="6">Leaf</tissue>
    </source>
</reference>
<dbReference type="Pfam" id="PF07727">
    <property type="entry name" value="RVT_2"/>
    <property type="match status" value="1"/>
</dbReference>
<evidence type="ECO:0008006" key="8">
    <source>
        <dbReference type="Google" id="ProtNLM"/>
    </source>
</evidence>
<feature type="domain" description="Reverse transcriptase Ty1/copia-type" evidence="2">
    <location>
        <begin position="390"/>
        <end position="469"/>
    </location>
</feature>
<gene>
    <name evidence="6" type="ORF">RJ639_039164</name>
</gene>
<name>A0AA89BA92_9ASTE</name>
<organism evidence="6 7">
    <name type="scientific">Escallonia herrerae</name>
    <dbReference type="NCBI Taxonomy" id="1293975"/>
    <lineage>
        <taxon>Eukaryota</taxon>
        <taxon>Viridiplantae</taxon>
        <taxon>Streptophyta</taxon>
        <taxon>Embryophyta</taxon>
        <taxon>Tracheophyta</taxon>
        <taxon>Spermatophyta</taxon>
        <taxon>Magnoliopsida</taxon>
        <taxon>eudicotyledons</taxon>
        <taxon>Gunneridae</taxon>
        <taxon>Pentapetalae</taxon>
        <taxon>asterids</taxon>
        <taxon>campanulids</taxon>
        <taxon>Escalloniales</taxon>
        <taxon>Escalloniaceae</taxon>
        <taxon>Escallonia</taxon>
    </lineage>
</organism>
<feature type="domain" description="Retrovirus-related Pol polyprotein from transposon TNT 1-94-like beta-barrel" evidence="4">
    <location>
        <begin position="29"/>
        <end position="109"/>
    </location>
</feature>
<evidence type="ECO:0000259" key="2">
    <source>
        <dbReference type="Pfam" id="PF07727"/>
    </source>
</evidence>
<evidence type="ECO:0000259" key="4">
    <source>
        <dbReference type="Pfam" id="PF22936"/>
    </source>
</evidence>
<dbReference type="Pfam" id="PF25597">
    <property type="entry name" value="SH3_retrovirus"/>
    <property type="match status" value="1"/>
</dbReference>
<dbReference type="PANTHER" id="PTHR11439:SF467">
    <property type="entry name" value="INTEGRASE CATALYTIC DOMAIN-CONTAINING PROTEIN"/>
    <property type="match status" value="1"/>
</dbReference>
<keyword evidence="7" id="KW-1185">Reference proteome</keyword>
<sequence>MTADAGVVEDNSDGVNVLLVTISSSDGRWILDTSCSYHMCPNMDWFATYHSFDGGKVLMGNDVACKVVEIGSFQIRMHDGIVRTLIDVRHIPELRKNLISLGTLDSNGCSSRAAGGVMRIMKGALVVMKGLKQNNLYLLQGSTVTGAAATTSSSDIDSDTTKLWHVLLRHMSDRDMDVLSKQDLLGSKKIGKLDFCEHCVFGKQCRVKFSRAVHTTKDTVDYIHLDLPSKGCGRYIVTFIDDFSRKVSTTAIHCKTPEDGKLEPRAKKCIFLEYANVVKGYRLWCSDSKSSMILISRDVTFDESSMLSNEKELLDAGKDHGDREKVELEVRAPDSLPIIPTDENDGSQSSEENEEPQEQQYSIARNRPRREIRPLHKYGYANMVAYALWQRILSCKWIYKKKEGIPRIEDARYKARLVAQDFTKREGIDYNEIFSPVVKHTSIRVLLAMVAIYDLELEQLDVKTIFLHEAEYIATTEAVKEAIWLKGSVGDLGLKQESSTVYYDSQSAIHLTKNQMFHERTKHIDVRFHFIRDVVSHGTVMVEKISTDENPTGMMAKHIPEIKFKHCLDLIGINNI</sequence>
<dbReference type="InterPro" id="IPR025724">
    <property type="entry name" value="GAG-pre-integrase_dom"/>
</dbReference>
<dbReference type="InterPro" id="IPR013103">
    <property type="entry name" value="RVT_2"/>
</dbReference>